<organism evidence="1">
    <name type="scientific">Tanacetum cinerariifolium</name>
    <name type="common">Dalmatian daisy</name>
    <name type="synonym">Chrysanthemum cinerariifolium</name>
    <dbReference type="NCBI Taxonomy" id="118510"/>
    <lineage>
        <taxon>Eukaryota</taxon>
        <taxon>Viridiplantae</taxon>
        <taxon>Streptophyta</taxon>
        <taxon>Embryophyta</taxon>
        <taxon>Tracheophyta</taxon>
        <taxon>Spermatophyta</taxon>
        <taxon>Magnoliopsida</taxon>
        <taxon>eudicotyledons</taxon>
        <taxon>Gunneridae</taxon>
        <taxon>Pentapetalae</taxon>
        <taxon>asterids</taxon>
        <taxon>campanulids</taxon>
        <taxon>Asterales</taxon>
        <taxon>Asteraceae</taxon>
        <taxon>Asteroideae</taxon>
        <taxon>Anthemideae</taxon>
        <taxon>Anthemidinae</taxon>
        <taxon>Tanacetum</taxon>
    </lineage>
</organism>
<gene>
    <name evidence="1" type="ORF">Tci_883930</name>
</gene>
<accession>A0A699TR39</accession>
<comment type="caution">
    <text evidence="1">The sequence shown here is derived from an EMBL/GenBank/DDBJ whole genome shotgun (WGS) entry which is preliminary data.</text>
</comment>
<sequence length="153" mass="16437">FDGLYLGAVAERRARAVGVDVIDLFGLNPSIAKRVFHYQHHARAARVGGRDVVRIRRHAAADELAVDFNAPSLGVLILFEHQRARAFAQHKAVALFVVGPRGRRGVVVALAHGLEGVEATHARLGDGRFGAARHDGVGEAQADVIEGRNNSVI</sequence>
<proteinExistence type="predicted"/>
<dbReference type="AlphaFoldDB" id="A0A699TR39"/>
<protein>
    <submittedName>
        <fullName evidence="1">Uncharacterized protein</fullName>
    </submittedName>
</protein>
<dbReference type="AntiFam" id="ANF00248">
    <property type="entry name" value="Shadow ORF (opposite ppsD)"/>
</dbReference>
<evidence type="ECO:0000313" key="1">
    <source>
        <dbReference type="EMBL" id="GFD11961.1"/>
    </source>
</evidence>
<feature type="non-terminal residue" evidence="1">
    <location>
        <position position="1"/>
    </location>
</feature>
<name>A0A699TR39_TANCI</name>
<dbReference type="EMBL" id="BKCJ011262490">
    <property type="protein sequence ID" value="GFD11961.1"/>
    <property type="molecule type" value="Genomic_DNA"/>
</dbReference>
<reference evidence="1" key="1">
    <citation type="journal article" date="2019" name="Sci. Rep.">
        <title>Draft genome of Tanacetum cinerariifolium, the natural source of mosquito coil.</title>
        <authorList>
            <person name="Yamashiro T."/>
            <person name="Shiraishi A."/>
            <person name="Satake H."/>
            <person name="Nakayama K."/>
        </authorList>
    </citation>
    <scope>NUCLEOTIDE SEQUENCE</scope>
</reference>